<evidence type="ECO:0000256" key="1">
    <source>
        <dbReference type="ARBA" id="ARBA00009283"/>
    </source>
</evidence>
<keyword evidence="9" id="KW-1185">Reference proteome</keyword>
<evidence type="ECO:0000256" key="7">
    <source>
        <dbReference type="SAM" id="SignalP"/>
    </source>
</evidence>
<organism evidence="8 9">
    <name type="scientific">Ectocarpus siliculosus</name>
    <name type="common">Brown alga</name>
    <name type="synonym">Conferva siliculosa</name>
    <dbReference type="NCBI Taxonomy" id="2880"/>
    <lineage>
        <taxon>Eukaryota</taxon>
        <taxon>Sar</taxon>
        <taxon>Stramenopiles</taxon>
        <taxon>Ochrophyta</taxon>
        <taxon>PX clade</taxon>
        <taxon>Phaeophyceae</taxon>
        <taxon>Ectocarpales</taxon>
        <taxon>Ectocarpaceae</taxon>
        <taxon>Ectocarpus</taxon>
    </lineage>
</organism>
<dbReference type="Pfam" id="PF01150">
    <property type="entry name" value="GDA1_CD39"/>
    <property type="match status" value="1"/>
</dbReference>
<evidence type="ECO:0000313" key="8">
    <source>
        <dbReference type="EMBL" id="CBJ28662.1"/>
    </source>
</evidence>
<dbReference type="Gene3D" id="3.30.420.150">
    <property type="entry name" value="Exopolyphosphatase. Domain 2"/>
    <property type="match status" value="1"/>
</dbReference>
<dbReference type="GO" id="GO:0016020">
    <property type="term" value="C:membrane"/>
    <property type="evidence" value="ECO:0007669"/>
    <property type="project" value="TreeGrafter"/>
</dbReference>
<dbReference type="GO" id="GO:0017110">
    <property type="term" value="F:nucleoside diphosphate phosphatase activity"/>
    <property type="evidence" value="ECO:0007669"/>
    <property type="project" value="TreeGrafter"/>
</dbReference>
<feature type="compositionally biased region" description="Polar residues" evidence="5">
    <location>
        <begin position="605"/>
        <end position="617"/>
    </location>
</feature>
<keyword evidence="6" id="KW-0812">Transmembrane</keyword>
<comment type="similarity">
    <text evidence="1">Belongs to the GDA1/CD39 NTPase family.</text>
</comment>
<feature type="transmembrane region" description="Helical" evidence="6">
    <location>
        <begin position="524"/>
        <end position="544"/>
    </location>
</feature>
<dbReference type="GO" id="GO:0009134">
    <property type="term" value="P:nucleoside diphosphate catabolic process"/>
    <property type="evidence" value="ECO:0007669"/>
    <property type="project" value="TreeGrafter"/>
</dbReference>
<protein>
    <submittedName>
        <fullName evidence="8">Uncharacterized protein</fullName>
    </submittedName>
</protein>
<feature type="signal peptide" evidence="7">
    <location>
        <begin position="1"/>
        <end position="19"/>
    </location>
</feature>
<keyword evidence="6" id="KW-1133">Transmembrane helix</keyword>
<feature type="active site" description="Proton acceptor" evidence="3">
    <location>
        <position position="175"/>
    </location>
</feature>
<evidence type="ECO:0000256" key="4">
    <source>
        <dbReference type="PIRSR" id="PIRSR600407-2"/>
    </source>
</evidence>
<dbReference type="AlphaFoldDB" id="D7FI36"/>
<evidence type="ECO:0000256" key="3">
    <source>
        <dbReference type="PIRSR" id="PIRSR600407-1"/>
    </source>
</evidence>
<evidence type="ECO:0000256" key="6">
    <source>
        <dbReference type="SAM" id="Phobius"/>
    </source>
</evidence>
<dbReference type="EMBL" id="FN649760">
    <property type="protein sequence ID" value="CBJ28662.1"/>
    <property type="molecule type" value="Genomic_DNA"/>
</dbReference>
<keyword evidence="2" id="KW-0378">Hydrolase</keyword>
<dbReference type="Gene3D" id="3.30.420.40">
    <property type="match status" value="1"/>
</dbReference>
<gene>
    <name evidence="8" type="ORF">Esi_0117_0033</name>
</gene>
<dbReference type="InParanoid" id="D7FI36"/>
<accession>D7FI36</accession>
<dbReference type="GO" id="GO:0005524">
    <property type="term" value="F:ATP binding"/>
    <property type="evidence" value="ECO:0007669"/>
    <property type="project" value="UniProtKB-KW"/>
</dbReference>
<dbReference type="STRING" id="2880.D7FI36"/>
<reference evidence="8 9" key="1">
    <citation type="journal article" date="2010" name="Nature">
        <title>The Ectocarpus genome and the independent evolution of multicellularity in brown algae.</title>
        <authorList>
            <person name="Cock J.M."/>
            <person name="Sterck L."/>
            <person name="Rouze P."/>
            <person name="Scornet D."/>
            <person name="Allen A.E."/>
            <person name="Amoutzias G."/>
            <person name="Anthouard V."/>
            <person name="Artiguenave F."/>
            <person name="Aury J.M."/>
            <person name="Badger J.H."/>
            <person name="Beszteri B."/>
            <person name="Billiau K."/>
            <person name="Bonnet E."/>
            <person name="Bothwell J.H."/>
            <person name="Bowler C."/>
            <person name="Boyen C."/>
            <person name="Brownlee C."/>
            <person name="Carrano C.J."/>
            <person name="Charrier B."/>
            <person name="Cho G.Y."/>
            <person name="Coelho S.M."/>
            <person name="Collen J."/>
            <person name="Corre E."/>
            <person name="Da Silva C."/>
            <person name="Delage L."/>
            <person name="Delaroque N."/>
            <person name="Dittami S.M."/>
            <person name="Doulbeau S."/>
            <person name="Elias M."/>
            <person name="Farnham G."/>
            <person name="Gachon C.M."/>
            <person name="Gschloessl B."/>
            <person name="Heesch S."/>
            <person name="Jabbari K."/>
            <person name="Jubin C."/>
            <person name="Kawai H."/>
            <person name="Kimura K."/>
            <person name="Kloareg B."/>
            <person name="Kupper F.C."/>
            <person name="Lang D."/>
            <person name="Le Bail A."/>
            <person name="Leblanc C."/>
            <person name="Lerouge P."/>
            <person name="Lohr M."/>
            <person name="Lopez P.J."/>
            <person name="Martens C."/>
            <person name="Maumus F."/>
            <person name="Michel G."/>
            <person name="Miranda-Saavedra D."/>
            <person name="Morales J."/>
            <person name="Moreau H."/>
            <person name="Motomura T."/>
            <person name="Nagasato C."/>
            <person name="Napoli C.A."/>
            <person name="Nelson D.R."/>
            <person name="Nyvall-Collen P."/>
            <person name="Peters A.F."/>
            <person name="Pommier C."/>
            <person name="Potin P."/>
            <person name="Poulain J."/>
            <person name="Quesneville H."/>
            <person name="Read B."/>
            <person name="Rensing S.A."/>
            <person name="Ritter A."/>
            <person name="Rousvoal S."/>
            <person name="Samanta M."/>
            <person name="Samson G."/>
            <person name="Schroeder D.C."/>
            <person name="Segurens B."/>
            <person name="Strittmatter M."/>
            <person name="Tonon T."/>
            <person name="Tregear J.W."/>
            <person name="Valentin K."/>
            <person name="von Dassow P."/>
            <person name="Yamagishi T."/>
            <person name="Van de Peer Y."/>
            <person name="Wincker P."/>
        </authorList>
    </citation>
    <scope>NUCLEOTIDE SEQUENCE [LARGE SCALE GENOMIC DNA]</scope>
    <source>
        <strain evidence="9">Ec32 / CCAP1310/4</strain>
    </source>
</reference>
<feature type="region of interest" description="Disordered" evidence="5">
    <location>
        <begin position="576"/>
        <end position="617"/>
    </location>
</feature>
<evidence type="ECO:0000313" key="9">
    <source>
        <dbReference type="Proteomes" id="UP000002630"/>
    </source>
</evidence>
<evidence type="ECO:0000256" key="5">
    <source>
        <dbReference type="SAM" id="MobiDB-lite"/>
    </source>
</evidence>
<keyword evidence="4" id="KW-0547">Nucleotide-binding</keyword>
<dbReference type="eggNOG" id="KOG1386">
    <property type="taxonomic scope" value="Eukaryota"/>
</dbReference>
<feature type="chain" id="PRO_5003095220" evidence="7">
    <location>
        <begin position="20"/>
        <end position="617"/>
    </location>
</feature>
<dbReference type="PANTHER" id="PTHR11782:SF83">
    <property type="entry name" value="GUANOSINE-DIPHOSPHATASE"/>
    <property type="match status" value="1"/>
</dbReference>
<feature type="binding site" evidence="4">
    <location>
        <begin position="215"/>
        <end position="219"/>
    </location>
    <ligand>
        <name>ATP</name>
        <dbReference type="ChEBI" id="CHEBI:30616"/>
    </ligand>
</feature>
<evidence type="ECO:0000256" key="2">
    <source>
        <dbReference type="ARBA" id="ARBA00022801"/>
    </source>
</evidence>
<dbReference type="Proteomes" id="UP000002630">
    <property type="component" value="Unassembled WGS sequence"/>
</dbReference>
<name>D7FI36_ECTSI</name>
<dbReference type="InterPro" id="IPR000407">
    <property type="entry name" value="GDA1_CD39_NTPase"/>
</dbReference>
<keyword evidence="4" id="KW-0067">ATP-binding</keyword>
<proteinExistence type="inferred from homology"/>
<keyword evidence="6" id="KW-0472">Membrane</keyword>
<dbReference type="PANTHER" id="PTHR11782">
    <property type="entry name" value="ADENOSINE/GUANOSINE DIPHOSPHATASE"/>
    <property type="match status" value="1"/>
</dbReference>
<sequence length="617" mass="66391">MLRPLLLSLLHALLTPCEGAEYSDPSLLDSTVAHGMIIDAGSSGSRMHVYQWEPRMFTTLPPPISIPGSTNQWTHRMEPGISSYITHLEDIAEALSPLVDFAKDILKDYEEDWERFPIYLKATAGVRQLPYGDREALLSAVRDFLGNPETCPFYFQFDHARVISGEERLRAFLQEGIYGWAAVNFLRGELLALSEGVGTAVSSGNMTVGTLDLGGASTQISFFKSDQDILANLFKLQIGAEKHWNVYTHSFLQFGLNSARARMHTKVVHAVAAAAAPAAAAAAAGADADEGVNAPPVEVVDACLPKGFNESFVSPEDGKEYLIVPADGGADFDACDRQTAELLEASSSSGSFCQFAFPGQCSVLGVYQPELPQGGEHGRFYGFSGYYKLWQFLDLDESTTVAEIVGEGKRVCGMSREELSAYNSLRKGREHNVPYLAKYCFMSSYVTTLLGGGYGFPAEEHIHFVDEVGGYKVDWSLGSMLYEINALPWSYVPPADPAAAAQTSAAAAQEGRPSAAREGRCTTIVWASVAAAFAAVAAIVYGFLERTGRLNSIHHRAGGAPPPYFAARAGTSEEASPWRMTGAVGSGGVIGTGRDRGRRTSGGSQYESISDVSSSRA</sequence>
<dbReference type="OrthoDB" id="6372431at2759"/>
<keyword evidence="7" id="KW-0732">Signal</keyword>
<dbReference type="CDD" id="cd24003">
    <property type="entry name" value="ASKHA_NBD_GDA1_CD39_NTPase"/>
    <property type="match status" value="1"/>
</dbReference>